<dbReference type="InterPro" id="IPR029056">
    <property type="entry name" value="Ribokinase-like"/>
</dbReference>
<dbReference type="Gene3D" id="3.40.1190.20">
    <property type="match status" value="1"/>
</dbReference>
<organism evidence="5 6">
    <name type="scientific">Deinococcus antarcticus</name>
    <dbReference type="NCBI Taxonomy" id="1298767"/>
    <lineage>
        <taxon>Bacteria</taxon>
        <taxon>Thermotogati</taxon>
        <taxon>Deinococcota</taxon>
        <taxon>Deinococci</taxon>
        <taxon>Deinococcales</taxon>
        <taxon>Deinococcaceae</taxon>
        <taxon>Deinococcus</taxon>
    </lineage>
</organism>
<dbReference type="EMBL" id="JBHRZF010000051">
    <property type="protein sequence ID" value="MFC3860231.1"/>
    <property type="molecule type" value="Genomic_DNA"/>
</dbReference>
<dbReference type="RefSeq" id="WP_380076383.1">
    <property type="nucleotide sequence ID" value="NZ_JBHRZF010000051.1"/>
</dbReference>
<keyword evidence="2" id="KW-0808">Transferase</keyword>
<evidence type="ECO:0000313" key="5">
    <source>
        <dbReference type="EMBL" id="MFC3860231.1"/>
    </source>
</evidence>
<dbReference type="PANTHER" id="PTHR43085">
    <property type="entry name" value="HEXOKINASE FAMILY MEMBER"/>
    <property type="match status" value="1"/>
</dbReference>
<dbReference type="PROSITE" id="PS00584">
    <property type="entry name" value="PFKB_KINASES_2"/>
    <property type="match status" value="1"/>
</dbReference>
<proteinExistence type="inferred from homology"/>
<gene>
    <name evidence="5" type="ORF">ACFOPQ_05560</name>
</gene>
<dbReference type="SUPFAM" id="SSF53613">
    <property type="entry name" value="Ribokinase-like"/>
    <property type="match status" value="1"/>
</dbReference>
<dbReference type="InterPro" id="IPR050306">
    <property type="entry name" value="PfkB_Carbo_kinase"/>
</dbReference>
<sequence length="319" mass="33433">MTVAIPEPRPLDLIGLGECMVELRADGPLREAPTLTRACGGDVLNALVSAARHGSRSGFITRVGNDPFGPGLLAAWQAENLDLTHAPLVEGENGVYFISLLENGEREFTYRRAGSAASQLSPSDIDPAYIASARMLLLSGITQAISASAQAATLRAAQVAQEHSTLVAFDPNYRPKLWAERGGVGAAQQAFREVLPFVNILLPSYPADSVLLGDTVSSAEEALAAFNRQAPLVALKSGADGAWLSSTASLIPAVKVTHVLDTTGAGDAWNGAFLHALLTGKTPTQAAQLAHQTAAYSIGHRGGIPPRPQITTQSQEVLT</sequence>
<dbReference type="CDD" id="cd01166">
    <property type="entry name" value="KdgK"/>
    <property type="match status" value="1"/>
</dbReference>
<reference evidence="6" key="1">
    <citation type="journal article" date="2019" name="Int. J. Syst. Evol. Microbiol.">
        <title>The Global Catalogue of Microorganisms (GCM) 10K type strain sequencing project: providing services to taxonomists for standard genome sequencing and annotation.</title>
        <authorList>
            <consortium name="The Broad Institute Genomics Platform"/>
            <consortium name="The Broad Institute Genome Sequencing Center for Infectious Disease"/>
            <person name="Wu L."/>
            <person name="Ma J."/>
        </authorList>
    </citation>
    <scope>NUCLEOTIDE SEQUENCE [LARGE SCALE GENOMIC DNA]</scope>
    <source>
        <strain evidence="6">CCTCC AB 2013263</strain>
    </source>
</reference>
<dbReference type="InterPro" id="IPR002173">
    <property type="entry name" value="Carboh/pur_kinase_PfkB_CS"/>
</dbReference>
<dbReference type="GO" id="GO:0016301">
    <property type="term" value="F:kinase activity"/>
    <property type="evidence" value="ECO:0007669"/>
    <property type="project" value="UniProtKB-KW"/>
</dbReference>
<evidence type="ECO:0000313" key="6">
    <source>
        <dbReference type="Proteomes" id="UP001595748"/>
    </source>
</evidence>
<keyword evidence="3 5" id="KW-0418">Kinase</keyword>
<keyword evidence="6" id="KW-1185">Reference proteome</keyword>
<dbReference type="InterPro" id="IPR011611">
    <property type="entry name" value="PfkB_dom"/>
</dbReference>
<evidence type="ECO:0000256" key="2">
    <source>
        <dbReference type="ARBA" id="ARBA00022679"/>
    </source>
</evidence>
<evidence type="ECO:0000256" key="3">
    <source>
        <dbReference type="ARBA" id="ARBA00022777"/>
    </source>
</evidence>
<comment type="similarity">
    <text evidence="1">Belongs to the carbohydrate kinase PfkB family.</text>
</comment>
<dbReference type="Proteomes" id="UP001595748">
    <property type="component" value="Unassembled WGS sequence"/>
</dbReference>
<feature type="domain" description="Carbohydrate kinase PfkB" evidence="4">
    <location>
        <begin position="16"/>
        <end position="308"/>
    </location>
</feature>
<comment type="caution">
    <text evidence="5">The sequence shown here is derived from an EMBL/GenBank/DDBJ whole genome shotgun (WGS) entry which is preliminary data.</text>
</comment>
<dbReference type="PANTHER" id="PTHR43085:SF15">
    <property type="entry name" value="2-DEHYDRO-3-DEOXYGLUCONOKINASE"/>
    <property type="match status" value="1"/>
</dbReference>
<evidence type="ECO:0000256" key="1">
    <source>
        <dbReference type="ARBA" id="ARBA00010688"/>
    </source>
</evidence>
<name>A0ABV8A6R6_9DEIO</name>
<accession>A0ABV8A6R6</accession>
<evidence type="ECO:0000259" key="4">
    <source>
        <dbReference type="Pfam" id="PF00294"/>
    </source>
</evidence>
<dbReference type="Pfam" id="PF00294">
    <property type="entry name" value="PfkB"/>
    <property type="match status" value="1"/>
</dbReference>
<protein>
    <submittedName>
        <fullName evidence="5">Sugar kinase</fullName>
    </submittedName>
</protein>